<evidence type="ECO:0000313" key="2">
    <source>
        <dbReference type="Proteomes" id="UP000252079"/>
    </source>
</evidence>
<dbReference type="Pfam" id="PF08757">
    <property type="entry name" value="CotH"/>
    <property type="match status" value="1"/>
</dbReference>
<keyword evidence="1" id="KW-0282">Flagellum</keyword>
<protein>
    <submittedName>
        <fullName evidence="1">Flagellar biosynthesis, cell-distal portion of basal-body rod</fullName>
    </submittedName>
</protein>
<dbReference type="EMBL" id="UFBM01000010">
    <property type="protein sequence ID" value="SSF66843.1"/>
    <property type="molecule type" value="Genomic_DNA"/>
</dbReference>
<evidence type="ECO:0000313" key="1">
    <source>
        <dbReference type="EMBL" id="SSF66843.1"/>
    </source>
</evidence>
<organism evidence="1 2">
    <name type="scientific">Klebsiella quasipneumoniae</name>
    <dbReference type="NCBI Taxonomy" id="1463165"/>
    <lineage>
        <taxon>Bacteria</taxon>
        <taxon>Pseudomonadati</taxon>
        <taxon>Pseudomonadota</taxon>
        <taxon>Gammaproteobacteria</taxon>
        <taxon>Enterobacterales</taxon>
        <taxon>Enterobacteriaceae</taxon>
        <taxon>Klebsiella/Raoultella group</taxon>
        <taxon>Klebsiella</taxon>
        <taxon>Klebsiella pneumoniae complex</taxon>
    </lineage>
</organism>
<keyword evidence="1" id="KW-0966">Cell projection</keyword>
<dbReference type="AlphaFoldDB" id="A0ABD7N509"/>
<sequence length="690" mass="75836">MAELNPPLGTTTPEIFMDNVKRADELVNGPAGTVNDRGGEPLDTWRQMMAKNDEIRQNIIPLSKQYMTLTAAQADIANIPVGSTTYYRSPDDSALAIEVMNVAGTLTATGREMPSQAAVNLLANSIANLLMGLQLNSIAINDVGSWLSTELGAIQDEISKSGIETSRTLINLVLGLQGAETAIAGLQSDKVSESLLGEFELFRLYWMQTFSTQLMPLDGFNPQAVATQDDITEIELFRLYWMQTFGTQLAALEGLSTDTIATKQELAELESKITGVALEPVTDGVYVAGEPRGIIRIDLTSAGNIPSSKEEGTVAGYISVKIDGQSFGASCEFGVQGASSASYAKKNLSFDLFSDDTLESEVKLAIGNVLPHETWVYKANWIDTTHVRNTMSYNLWEQVVQSRNTWPKREVESVFVGKFGVDGTLNGANGHPVGYPCVVFFNGEFYGIGDFMTGKKRSNYNLAKNKPLQIQLDIGGWLTLGDFSSHITDVNYVEFKAPKSPTSATYDAIAAWDAFCNLGQADFTAALPTHLDKVNIIDYFLFTTFGNFTDCGSGNTIKNTQLVSYDGVKWYFMPYDLDTCYGLQWDGASINYPPTNPIRLNGDFWNKIRSVYGADINARWAELRSKGIFSVDNIYGLIMDLQSKYSQDLFSAEFAKWPAVPSLGITGIDQILTWIKNRIAFLDTQFSYTA</sequence>
<accession>A0ABD7N509</accession>
<comment type="caution">
    <text evidence="1">The sequence shown here is derived from an EMBL/GenBank/DDBJ whole genome shotgun (WGS) entry which is preliminary data.</text>
</comment>
<proteinExistence type="predicted"/>
<dbReference type="InterPro" id="IPR014867">
    <property type="entry name" value="Spore_coat_CotH_CotH2/3/7"/>
</dbReference>
<name>A0ABD7N509_9ENTR</name>
<dbReference type="RefSeq" id="WP_177951778.1">
    <property type="nucleotide sequence ID" value="NZ_UFBM01000010.1"/>
</dbReference>
<dbReference type="Proteomes" id="UP000252079">
    <property type="component" value="Unassembled WGS sequence"/>
</dbReference>
<gene>
    <name evidence="1" type="ORF">SAMEA23995918_02061</name>
</gene>
<reference evidence="1 2" key="1">
    <citation type="submission" date="2018-07" db="EMBL/GenBank/DDBJ databases">
        <authorList>
            <consortium name="Pathogen Informatics"/>
        </authorList>
    </citation>
    <scope>NUCLEOTIDE SEQUENCE [LARGE SCALE GENOMIC DNA]</scope>
    <source>
        <strain evidence="1 2">4300STDY6636950</strain>
    </source>
</reference>
<keyword evidence="1" id="KW-0969">Cilium</keyword>